<reference evidence="1" key="1">
    <citation type="submission" date="2015-12" db="EMBL/GenBank/DDBJ databases">
        <title>De novo transcriptome assembly of four potential Pierce s Disease insect vectors from Arizona vineyards.</title>
        <authorList>
            <person name="Tassone E.E."/>
        </authorList>
    </citation>
    <scope>NUCLEOTIDE SEQUENCE</scope>
</reference>
<dbReference type="EMBL" id="GEDC01009408">
    <property type="protein sequence ID" value="JAS27890.1"/>
    <property type="molecule type" value="Transcribed_RNA"/>
</dbReference>
<proteinExistence type="predicted"/>
<evidence type="ECO:0000313" key="1">
    <source>
        <dbReference type="EMBL" id="JAS27890.1"/>
    </source>
</evidence>
<organism evidence="1">
    <name type="scientific">Clastoptera arizonana</name>
    <name type="common">Arizona spittle bug</name>
    <dbReference type="NCBI Taxonomy" id="38151"/>
    <lineage>
        <taxon>Eukaryota</taxon>
        <taxon>Metazoa</taxon>
        <taxon>Ecdysozoa</taxon>
        <taxon>Arthropoda</taxon>
        <taxon>Hexapoda</taxon>
        <taxon>Insecta</taxon>
        <taxon>Pterygota</taxon>
        <taxon>Neoptera</taxon>
        <taxon>Paraneoptera</taxon>
        <taxon>Hemiptera</taxon>
        <taxon>Auchenorrhyncha</taxon>
        <taxon>Cercopoidea</taxon>
        <taxon>Clastopteridae</taxon>
        <taxon>Clastoptera</taxon>
    </lineage>
</organism>
<accession>A0A1B6DQE4</accession>
<dbReference type="AlphaFoldDB" id="A0A1B6DQE4"/>
<feature type="non-terminal residue" evidence="1">
    <location>
        <position position="1"/>
    </location>
</feature>
<name>A0A1B6DQE4_9HEMI</name>
<protein>
    <submittedName>
        <fullName evidence="1">Uncharacterized protein</fullName>
    </submittedName>
</protein>
<sequence>ALVSLHILFQAAAAVNPCWEKYCNTPLPLYDVYFERPSIFCGYKPSSTLSSTLVTAPKCRSKTVTNHDCSKIAVPSNTRVCNNAHGVEQSQNLPELLCNQLEYKERTPKVQTYPEPEVGTCKFHPNHGYDTCKYEPQVCHPPMFQQEYTHPDHSSVYQEPQFPHLEPPSIAFQQPQFPHQDPPPIAFQHEPQFPHPDPHSVPHKDPYCFHPGLAPVISQEPLCNQPRPYPHKENPDPRFPIIYPVVNPQSLYVVPSEQDNFFFKQRPLMFAHPTQCPVPINQ</sequence>
<gene>
    <name evidence="1" type="ORF">g.43488</name>
</gene>